<dbReference type="InterPro" id="IPR009057">
    <property type="entry name" value="Homeodomain-like_sf"/>
</dbReference>
<dbReference type="EMBL" id="SOCP01000012">
    <property type="protein sequence ID" value="TDV45382.1"/>
    <property type="molecule type" value="Genomic_DNA"/>
</dbReference>
<feature type="DNA-binding region" description="H-T-H motif" evidence="4">
    <location>
        <begin position="108"/>
        <end position="127"/>
    </location>
</feature>
<sequence>MADSAEILAGIRRRIASGELAPGDRVPSTRQITRQWGVAMATATRVLTTLRQEGLVVARPGIGTVVASTAPAVTVTPRPRATHTEVTREDVVRTAMAIADAEGSPALSMRRVATALGVATMSLYRHVPSKDELVERMIDTVFADHRFDTPPPRDWLAAVEAGARRLWVIFRAHPWVAAVMSLTRPQVTPNVLAYSEWVMSALQAAGLGTRPIFQVHLTMFSYVRGLAVSLEPEVVAEQETGLTYDEFIDTRGEAITSVIASGAFPTFQAVAASADFDLDLDEQFDFGLRHLLAGLAGLPLADG</sequence>
<dbReference type="InterPro" id="IPR036388">
    <property type="entry name" value="WH-like_DNA-bd_sf"/>
</dbReference>
<dbReference type="PROSITE" id="PS50949">
    <property type="entry name" value="HTH_GNTR"/>
    <property type="match status" value="1"/>
</dbReference>
<dbReference type="Pfam" id="PF00440">
    <property type="entry name" value="TetR_N"/>
    <property type="match status" value="1"/>
</dbReference>
<dbReference type="GO" id="GO:0003700">
    <property type="term" value="F:DNA-binding transcription factor activity"/>
    <property type="evidence" value="ECO:0007669"/>
    <property type="project" value="InterPro"/>
</dbReference>
<keyword evidence="3" id="KW-0804">Transcription</keyword>
<keyword evidence="1" id="KW-0805">Transcription regulation</keyword>
<organism evidence="7 8">
    <name type="scientific">Actinophytocola oryzae</name>
    <dbReference type="NCBI Taxonomy" id="502181"/>
    <lineage>
        <taxon>Bacteria</taxon>
        <taxon>Bacillati</taxon>
        <taxon>Actinomycetota</taxon>
        <taxon>Actinomycetes</taxon>
        <taxon>Pseudonocardiales</taxon>
        <taxon>Pseudonocardiaceae</taxon>
    </lineage>
</organism>
<feature type="domain" description="HTH tetR-type" evidence="6">
    <location>
        <begin position="85"/>
        <end position="145"/>
    </location>
</feature>
<dbReference type="Gene3D" id="1.10.10.10">
    <property type="entry name" value="Winged helix-like DNA-binding domain superfamily/Winged helix DNA-binding domain"/>
    <property type="match status" value="1"/>
</dbReference>
<dbReference type="RefSeq" id="WP_133906117.1">
    <property type="nucleotide sequence ID" value="NZ_SOCP01000012.1"/>
</dbReference>
<dbReference type="Pfam" id="PF00392">
    <property type="entry name" value="GntR"/>
    <property type="match status" value="1"/>
</dbReference>
<dbReference type="InterPro" id="IPR050109">
    <property type="entry name" value="HTH-type_TetR-like_transc_reg"/>
</dbReference>
<evidence type="ECO:0000256" key="1">
    <source>
        <dbReference type="ARBA" id="ARBA00023015"/>
    </source>
</evidence>
<keyword evidence="8" id="KW-1185">Reference proteome</keyword>
<accession>A0A4R7V8Z3</accession>
<dbReference type="InterPro" id="IPR004111">
    <property type="entry name" value="Repressor_TetR_C"/>
</dbReference>
<dbReference type="SUPFAM" id="SSF46689">
    <property type="entry name" value="Homeodomain-like"/>
    <property type="match status" value="1"/>
</dbReference>
<proteinExistence type="predicted"/>
<dbReference type="SMART" id="SM00345">
    <property type="entry name" value="HTH_GNTR"/>
    <property type="match status" value="1"/>
</dbReference>
<evidence type="ECO:0000259" key="6">
    <source>
        <dbReference type="PROSITE" id="PS50977"/>
    </source>
</evidence>
<dbReference type="InterPro" id="IPR036390">
    <property type="entry name" value="WH_DNA-bd_sf"/>
</dbReference>
<gene>
    <name evidence="7" type="ORF">CLV71_11247</name>
</gene>
<dbReference type="AlphaFoldDB" id="A0A4R7V8Z3"/>
<dbReference type="PANTHER" id="PTHR30055">
    <property type="entry name" value="HTH-TYPE TRANSCRIPTIONAL REGULATOR RUTR"/>
    <property type="match status" value="1"/>
</dbReference>
<feature type="domain" description="HTH gntR-type" evidence="5">
    <location>
        <begin position="1"/>
        <end position="69"/>
    </location>
</feature>
<dbReference type="GO" id="GO:0000976">
    <property type="term" value="F:transcription cis-regulatory region binding"/>
    <property type="evidence" value="ECO:0007669"/>
    <property type="project" value="TreeGrafter"/>
</dbReference>
<dbReference type="SUPFAM" id="SSF46785">
    <property type="entry name" value="Winged helix' DNA-binding domain"/>
    <property type="match status" value="1"/>
</dbReference>
<reference evidence="7 8" key="1">
    <citation type="submission" date="2019-03" db="EMBL/GenBank/DDBJ databases">
        <title>Genomic Encyclopedia of Archaeal and Bacterial Type Strains, Phase II (KMG-II): from individual species to whole genera.</title>
        <authorList>
            <person name="Goeker M."/>
        </authorList>
    </citation>
    <scope>NUCLEOTIDE SEQUENCE [LARGE SCALE GENOMIC DNA]</scope>
    <source>
        <strain evidence="7 8">DSM 45499</strain>
    </source>
</reference>
<comment type="caution">
    <text evidence="7">The sequence shown here is derived from an EMBL/GenBank/DDBJ whole genome shotgun (WGS) entry which is preliminary data.</text>
</comment>
<evidence type="ECO:0000256" key="2">
    <source>
        <dbReference type="ARBA" id="ARBA00023125"/>
    </source>
</evidence>
<evidence type="ECO:0000259" key="5">
    <source>
        <dbReference type="PROSITE" id="PS50949"/>
    </source>
</evidence>
<protein>
    <submittedName>
        <fullName evidence="7">TetR family transcriptional regulator</fullName>
    </submittedName>
</protein>
<dbReference type="CDD" id="cd07377">
    <property type="entry name" value="WHTH_GntR"/>
    <property type="match status" value="1"/>
</dbReference>
<dbReference type="PANTHER" id="PTHR30055:SF151">
    <property type="entry name" value="TRANSCRIPTIONAL REGULATORY PROTEIN"/>
    <property type="match status" value="1"/>
</dbReference>
<dbReference type="InterPro" id="IPR000524">
    <property type="entry name" value="Tscrpt_reg_HTH_GntR"/>
</dbReference>
<evidence type="ECO:0000256" key="4">
    <source>
        <dbReference type="PROSITE-ProRule" id="PRU00335"/>
    </source>
</evidence>
<dbReference type="Gene3D" id="1.10.357.10">
    <property type="entry name" value="Tetracycline Repressor, domain 2"/>
    <property type="match status" value="1"/>
</dbReference>
<dbReference type="GO" id="GO:0045892">
    <property type="term" value="P:negative regulation of DNA-templated transcription"/>
    <property type="evidence" value="ECO:0007669"/>
    <property type="project" value="InterPro"/>
</dbReference>
<dbReference type="Pfam" id="PF02909">
    <property type="entry name" value="TetR_C_1"/>
    <property type="match status" value="1"/>
</dbReference>
<evidence type="ECO:0000313" key="8">
    <source>
        <dbReference type="Proteomes" id="UP000294927"/>
    </source>
</evidence>
<keyword evidence="2 4" id="KW-0238">DNA-binding</keyword>
<dbReference type="InterPro" id="IPR001647">
    <property type="entry name" value="HTH_TetR"/>
</dbReference>
<dbReference type="PROSITE" id="PS50977">
    <property type="entry name" value="HTH_TETR_2"/>
    <property type="match status" value="1"/>
</dbReference>
<dbReference type="SUPFAM" id="SSF48498">
    <property type="entry name" value="Tetracyclin repressor-like, C-terminal domain"/>
    <property type="match status" value="1"/>
</dbReference>
<evidence type="ECO:0000256" key="3">
    <source>
        <dbReference type="ARBA" id="ARBA00023163"/>
    </source>
</evidence>
<name>A0A4R7V8Z3_9PSEU</name>
<dbReference type="Gene3D" id="1.10.10.60">
    <property type="entry name" value="Homeodomain-like"/>
    <property type="match status" value="1"/>
</dbReference>
<dbReference type="OrthoDB" id="2570341at2"/>
<dbReference type="InterPro" id="IPR036271">
    <property type="entry name" value="Tet_transcr_reg_TetR-rel_C_sf"/>
</dbReference>
<dbReference type="Proteomes" id="UP000294927">
    <property type="component" value="Unassembled WGS sequence"/>
</dbReference>
<evidence type="ECO:0000313" key="7">
    <source>
        <dbReference type="EMBL" id="TDV45382.1"/>
    </source>
</evidence>